<dbReference type="InterPro" id="IPR044725">
    <property type="entry name" value="CBSX3_CBS_dom"/>
</dbReference>
<dbReference type="CDD" id="cd04623">
    <property type="entry name" value="CBS_pair_bac_euk"/>
    <property type="match status" value="1"/>
</dbReference>
<dbReference type="InterPro" id="IPR046342">
    <property type="entry name" value="CBS_dom_sf"/>
</dbReference>
<evidence type="ECO:0000313" key="4">
    <source>
        <dbReference type="EMBL" id="GAA0611825.1"/>
    </source>
</evidence>
<dbReference type="InterPro" id="IPR051257">
    <property type="entry name" value="Diverse_CBS-Domain"/>
</dbReference>
<dbReference type="RefSeq" id="WP_344602706.1">
    <property type="nucleotide sequence ID" value="NZ_BAAAHE010000008.1"/>
</dbReference>
<accession>A0ABN1GHU7</accession>
<keyword evidence="5" id="KW-1185">Reference proteome</keyword>
<evidence type="ECO:0000256" key="2">
    <source>
        <dbReference type="PROSITE-ProRule" id="PRU00703"/>
    </source>
</evidence>
<dbReference type="PANTHER" id="PTHR43080:SF2">
    <property type="entry name" value="CBS DOMAIN-CONTAINING PROTEIN"/>
    <property type="match status" value="1"/>
</dbReference>
<reference evidence="4 5" key="1">
    <citation type="journal article" date="2019" name="Int. J. Syst. Evol. Microbiol.">
        <title>The Global Catalogue of Microorganisms (GCM) 10K type strain sequencing project: providing services to taxonomists for standard genome sequencing and annotation.</title>
        <authorList>
            <consortium name="The Broad Institute Genomics Platform"/>
            <consortium name="The Broad Institute Genome Sequencing Center for Infectious Disease"/>
            <person name="Wu L."/>
            <person name="Ma J."/>
        </authorList>
    </citation>
    <scope>NUCLEOTIDE SEQUENCE [LARGE SCALE GENOMIC DNA]</scope>
    <source>
        <strain evidence="4 5">JCM 10671</strain>
    </source>
</reference>
<evidence type="ECO:0000259" key="3">
    <source>
        <dbReference type="PROSITE" id="PS51371"/>
    </source>
</evidence>
<organism evidence="4 5">
    <name type="scientific">Sporichthya brevicatena</name>
    <dbReference type="NCBI Taxonomy" id="171442"/>
    <lineage>
        <taxon>Bacteria</taxon>
        <taxon>Bacillati</taxon>
        <taxon>Actinomycetota</taxon>
        <taxon>Actinomycetes</taxon>
        <taxon>Sporichthyales</taxon>
        <taxon>Sporichthyaceae</taxon>
        <taxon>Sporichthya</taxon>
    </lineage>
</organism>
<dbReference type="SMART" id="SM00116">
    <property type="entry name" value="CBS"/>
    <property type="match status" value="2"/>
</dbReference>
<dbReference type="SUPFAM" id="SSF54631">
    <property type="entry name" value="CBS-domain pair"/>
    <property type="match status" value="1"/>
</dbReference>
<sequence>MRISDVLRNKGTDVYTVRPDTPVREFLSVMVERRIGACVLSSDGVTVAGIVSERDIARALHDRGADILAAPVSEIATSDVHTCHPEESLDELTRVMTERRVRHIPVLVDGRLAGLVSIGDIVKHRMDELETERQALVDYISSAG</sequence>
<dbReference type="Proteomes" id="UP001500957">
    <property type="component" value="Unassembled WGS sequence"/>
</dbReference>
<comment type="caution">
    <text evidence="4">The sequence shown here is derived from an EMBL/GenBank/DDBJ whole genome shotgun (WGS) entry which is preliminary data.</text>
</comment>
<keyword evidence="1 2" id="KW-0129">CBS domain</keyword>
<dbReference type="PANTHER" id="PTHR43080">
    <property type="entry name" value="CBS DOMAIN-CONTAINING PROTEIN CBSX3, MITOCHONDRIAL"/>
    <property type="match status" value="1"/>
</dbReference>
<gene>
    <name evidence="4" type="ORF">GCM10009547_12320</name>
</gene>
<dbReference type="Pfam" id="PF00571">
    <property type="entry name" value="CBS"/>
    <property type="match status" value="2"/>
</dbReference>
<dbReference type="InterPro" id="IPR000644">
    <property type="entry name" value="CBS_dom"/>
</dbReference>
<proteinExistence type="predicted"/>
<evidence type="ECO:0000313" key="5">
    <source>
        <dbReference type="Proteomes" id="UP001500957"/>
    </source>
</evidence>
<dbReference type="PROSITE" id="PS51371">
    <property type="entry name" value="CBS"/>
    <property type="match status" value="2"/>
</dbReference>
<feature type="domain" description="CBS" evidence="3">
    <location>
        <begin position="76"/>
        <end position="131"/>
    </location>
</feature>
<dbReference type="Gene3D" id="3.10.580.10">
    <property type="entry name" value="CBS-domain"/>
    <property type="match status" value="1"/>
</dbReference>
<name>A0ABN1GHU7_9ACTN</name>
<feature type="domain" description="CBS" evidence="3">
    <location>
        <begin position="8"/>
        <end position="67"/>
    </location>
</feature>
<evidence type="ECO:0000256" key="1">
    <source>
        <dbReference type="ARBA" id="ARBA00023122"/>
    </source>
</evidence>
<dbReference type="EMBL" id="BAAAHE010000008">
    <property type="protein sequence ID" value="GAA0611825.1"/>
    <property type="molecule type" value="Genomic_DNA"/>
</dbReference>
<protein>
    <submittedName>
        <fullName evidence="4">CBS domain-containing protein</fullName>
    </submittedName>
</protein>